<dbReference type="GO" id="GO:0012505">
    <property type="term" value="C:endomembrane system"/>
    <property type="evidence" value="ECO:0007669"/>
    <property type="project" value="UniProtKB-SubCell"/>
</dbReference>
<evidence type="ECO:0000259" key="14">
    <source>
        <dbReference type="Pfam" id="PF01490"/>
    </source>
</evidence>
<feature type="transmembrane region" description="Helical" evidence="13">
    <location>
        <begin position="437"/>
        <end position="462"/>
    </location>
</feature>
<feature type="transmembrane region" description="Helical" evidence="13">
    <location>
        <begin position="32"/>
        <end position="54"/>
    </location>
</feature>
<evidence type="ECO:0000256" key="1">
    <source>
        <dbReference type="ARBA" id="ARBA00004127"/>
    </source>
</evidence>
<keyword evidence="6 13" id="KW-0812">Transmembrane</keyword>
<protein>
    <submittedName>
        <fullName evidence="15">Amino acid permease 1-like protein</fullName>
    </submittedName>
</protein>
<dbReference type="EMBL" id="KX620900">
    <property type="protein sequence ID" value="AQY72416.1"/>
    <property type="molecule type" value="mRNA"/>
</dbReference>
<accession>A0A1U9X430</accession>
<organism evidence="15">
    <name type="scientific">Pisum sativum</name>
    <name type="common">Garden pea</name>
    <name type="synonym">Lathyrus oleraceus</name>
    <dbReference type="NCBI Taxonomy" id="3888"/>
    <lineage>
        <taxon>Eukaryota</taxon>
        <taxon>Viridiplantae</taxon>
        <taxon>Streptophyta</taxon>
        <taxon>Embryophyta</taxon>
        <taxon>Tracheophyta</taxon>
        <taxon>Spermatophyta</taxon>
        <taxon>Magnoliopsida</taxon>
        <taxon>eudicotyledons</taxon>
        <taxon>Gunneridae</taxon>
        <taxon>Pentapetalae</taxon>
        <taxon>rosids</taxon>
        <taxon>fabids</taxon>
        <taxon>Fabales</taxon>
        <taxon>Fabaceae</taxon>
        <taxon>Papilionoideae</taxon>
        <taxon>50 kb inversion clade</taxon>
        <taxon>NPAAA clade</taxon>
        <taxon>Hologalegina</taxon>
        <taxon>IRL clade</taxon>
        <taxon>Fabeae</taxon>
        <taxon>Lathyrus</taxon>
    </lineage>
</organism>
<evidence type="ECO:0000256" key="12">
    <source>
        <dbReference type="ARBA" id="ARBA00045588"/>
    </source>
</evidence>
<dbReference type="GO" id="GO:0015293">
    <property type="term" value="F:symporter activity"/>
    <property type="evidence" value="ECO:0007669"/>
    <property type="project" value="UniProtKB-KW"/>
</dbReference>
<feature type="domain" description="Amino acid transporter transmembrane" evidence="14">
    <location>
        <begin position="28"/>
        <end position="460"/>
    </location>
</feature>
<dbReference type="InterPro" id="IPR013057">
    <property type="entry name" value="AA_transpt_TM"/>
</dbReference>
<name>A0A1U9X430_PEA</name>
<feature type="transmembrane region" description="Helical" evidence="13">
    <location>
        <begin position="317"/>
        <end position="338"/>
    </location>
</feature>
<feature type="transmembrane region" description="Helical" evidence="13">
    <location>
        <begin position="277"/>
        <end position="297"/>
    </location>
</feature>
<dbReference type="AlphaFoldDB" id="A0A1U9X430"/>
<feature type="transmembrane region" description="Helical" evidence="13">
    <location>
        <begin position="405"/>
        <end position="425"/>
    </location>
</feature>
<keyword evidence="5" id="KW-1003">Cell membrane</keyword>
<comment type="subcellular location">
    <subcellularLocation>
        <location evidence="2">Cell membrane</location>
    </subcellularLocation>
    <subcellularLocation>
        <location evidence="1">Endomembrane system</location>
        <topology evidence="1">Multi-pass membrane protein</topology>
    </subcellularLocation>
</comment>
<proteinExistence type="evidence at transcript level"/>
<reference evidence="15" key="1">
    <citation type="submission" date="2016-07" db="EMBL/GenBank/DDBJ databases">
        <title>Impact of Rhodococcus fascians on source/sink dynamics during germination and growth of Pisum sativum L.</title>
        <authorList>
            <person name="Song J."/>
            <person name="Dhandapani P."/>
            <person name="Jameson P.E."/>
        </authorList>
    </citation>
    <scope>NUCLEOTIDE SEQUENCE</scope>
</reference>
<evidence type="ECO:0000256" key="9">
    <source>
        <dbReference type="ARBA" id="ARBA00022989"/>
    </source>
</evidence>
<evidence type="ECO:0000313" key="15">
    <source>
        <dbReference type="EMBL" id="AQY72416.1"/>
    </source>
</evidence>
<comment type="similarity">
    <text evidence="3">Belongs to the amino acid/polyamine transporter 2 family. Amino acid/auxin permease (AAAP) (TC 2.A.18.1) subfamily.</text>
</comment>
<keyword evidence="7" id="KW-0769">Symport</keyword>
<evidence type="ECO:0000256" key="10">
    <source>
        <dbReference type="ARBA" id="ARBA00023136"/>
    </source>
</evidence>
<dbReference type="GO" id="GO:0005886">
    <property type="term" value="C:plasma membrane"/>
    <property type="evidence" value="ECO:0007669"/>
    <property type="project" value="UniProtKB-SubCell"/>
</dbReference>
<evidence type="ECO:0000256" key="13">
    <source>
        <dbReference type="SAM" id="Phobius"/>
    </source>
</evidence>
<keyword evidence="8" id="KW-0029">Amino-acid transport</keyword>
<evidence type="ECO:0000256" key="3">
    <source>
        <dbReference type="ARBA" id="ARBA00005590"/>
    </source>
</evidence>
<dbReference type="PANTHER" id="PTHR48017">
    <property type="entry name" value="OS05G0424000 PROTEIN-RELATED"/>
    <property type="match status" value="1"/>
</dbReference>
<keyword evidence="4" id="KW-0813">Transport</keyword>
<feature type="transmembrane region" description="Helical" evidence="13">
    <location>
        <begin position="234"/>
        <end position="256"/>
    </location>
</feature>
<evidence type="ECO:0000256" key="6">
    <source>
        <dbReference type="ARBA" id="ARBA00022692"/>
    </source>
</evidence>
<feature type="transmembrane region" description="Helical" evidence="13">
    <location>
        <begin position="120"/>
        <end position="142"/>
    </location>
</feature>
<feature type="transmembrane region" description="Helical" evidence="13">
    <location>
        <begin position="60"/>
        <end position="82"/>
    </location>
</feature>
<evidence type="ECO:0000256" key="4">
    <source>
        <dbReference type="ARBA" id="ARBA00022448"/>
    </source>
</evidence>
<evidence type="ECO:0000256" key="7">
    <source>
        <dbReference type="ARBA" id="ARBA00022847"/>
    </source>
</evidence>
<gene>
    <name evidence="15" type="primary">AAP1</name>
</gene>
<feature type="transmembrane region" description="Helical" evidence="13">
    <location>
        <begin position="379"/>
        <end position="399"/>
    </location>
</feature>
<keyword evidence="10 13" id="KW-0472">Membrane</keyword>
<dbReference type="GO" id="GO:0006865">
    <property type="term" value="P:amino acid transport"/>
    <property type="evidence" value="ECO:0007669"/>
    <property type="project" value="UniProtKB-KW"/>
</dbReference>
<keyword evidence="9 13" id="KW-1133">Transmembrane helix</keyword>
<dbReference type="GO" id="GO:0009734">
    <property type="term" value="P:auxin-activated signaling pathway"/>
    <property type="evidence" value="ECO:0007669"/>
    <property type="project" value="UniProtKB-KW"/>
</dbReference>
<feature type="transmembrane region" description="Helical" evidence="13">
    <location>
        <begin position="188"/>
        <end position="210"/>
    </location>
</feature>
<keyword evidence="11" id="KW-0927">Auxin signaling pathway</keyword>
<comment type="function">
    <text evidence="12">Carrier protein involved in proton-driven auxin influx. Mediates the formation of auxin gradient from developing leaves (site of auxin biosynthesis) to tips by contributing to the loading of auxin in vascular tissues and facilitating acropetal (base to tip) auxin transport within inner tissues of the root apex, and basipetal (tip to base) auxin transport within outer tissues of the root apex. May be involved in lateral roots and nodules formation.</text>
</comment>
<dbReference type="Pfam" id="PF01490">
    <property type="entry name" value="Aa_trans"/>
    <property type="match status" value="1"/>
</dbReference>
<evidence type="ECO:0000256" key="5">
    <source>
        <dbReference type="ARBA" id="ARBA00022475"/>
    </source>
</evidence>
<evidence type="ECO:0000256" key="8">
    <source>
        <dbReference type="ARBA" id="ARBA00022970"/>
    </source>
</evidence>
<evidence type="ECO:0000256" key="11">
    <source>
        <dbReference type="ARBA" id="ARBA00023294"/>
    </source>
</evidence>
<evidence type="ECO:0000256" key="2">
    <source>
        <dbReference type="ARBA" id="ARBA00004236"/>
    </source>
</evidence>
<sequence>MKEDIIALETGVTNDPNSLLDDDGRPKRTGTVWTASAHIINAVIGTGVLSLPWAMSQMGWTLGISCILVFAAITLYTSNLLADCYRSPHSVTGKRNTTYIEAVKVHLGGKQHVFCGLIQYINLAGFTIGFIITTSTSIVTILKNNCYRKNGFEASCRFSNNSYMITIGVIEMILSQIPNFHKLSILSVLAATMAFGYASIGVGLSLSTVIQGNGNVTSTTVFAGIDKNRSTSDIAWSMLVAIGDIALAGGYAQIAVDIQDTLKSSPPENKTMKRANALAIFTMTIFFILNACAGYAAFGSNTPGNILMSSGFRKPFWLLQLANAFIVVHLVGAFQVIVQPVFRIVEMMAAEKWPNSSFVTREIPMNFGKTKFTINYFRLLWRTIFITVVTVLAMAMPFFNAMIALLGAVGFWPSVVYFPVEMYIVKRNIKKGTIRWIGLQTLSFFCLIVSLAAAIGAIHGLGEAVGKYKPFMYKA</sequence>